<feature type="compositionally biased region" description="Low complexity" evidence="1">
    <location>
        <begin position="160"/>
        <end position="171"/>
    </location>
</feature>
<protein>
    <submittedName>
        <fullName evidence="2">Uncharacterized protein</fullName>
    </submittedName>
</protein>
<feature type="region of interest" description="Disordered" evidence="1">
    <location>
        <begin position="158"/>
        <end position="202"/>
    </location>
</feature>
<accession>A0AAN8PRG9</accession>
<name>A0AAN8PRG9_PATCE</name>
<evidence type="ECO:0000313" key="2">
    <source>
        <dbReference type="EMBL" id="KAK6182682.1"/>
    </source>
</evidence>
<keyword evidence="3" id="KW-1185">Reference proteome</keyword>
<feature type="compositionally biased region" description="Polar residues" evidence="1">
    <location>
        <begin position="64"/>
        <end position="84"/>
    </location>
</feature>
<feature type="region of interest" description="Disordered" evidence="1">
    <location>
        <begin position="49"/>
        <end position="119"/>
    </location>
</feature>
<gene>
    <name evidence="2" type="ORF">SNE40_010308</name>
</gene>
<comment type="caution">
    <text evidence="2">The sequence shown here is derived from an EMBL/GenBank/DDBJ whole genome shotgun (WGS) entry which is preliminary data.</text>
</comment>
<organism evidence="2 3">
    <name type="scientific">Patella caerulea</name>
    <name type="common">Rayed Mediterranean limpet</name>
    <dbReference type="NCBI Taxonomy" id="87958"/>
    <lineage>
        <taxon>Eukaryota</taxon>
        <taxon>Metazoa</taxon>
        <taxon>Spiralia</taxon>
        <taxon>Lophotrochozoa</taxon>
        <taxon>Mollusca</taxon>
        <taxon>Gastropoda</taxon>
        <taxon>Patellogastropoda</taxon>
        <taxon>Patelloidea</taxon>
        <taxon>Patellidae</taxon>
        <taxon>Patella</taxon>
    </lineage>
</organism>
<evidence type="ECO:0000256" key="1">
    <source>
        <dbReference type="SAM" id="MobiDB-lite"/>
    </source>
</evidence>
<sequence length="292" mass="32399">MEMAEERGISELHLGSLLPSSFSDLSSSNGNQVACNGAQAILDEALPLQTNSGQNPQYDGPSMRNINGSENVTAKNIDDGNSGTRPGADRNGSSYNLGEVTKAEHKSTPDTVPGADKNGSLTKVKCLVTPDEDANKTVVTKTYLDMCIKKILPNTLPIQTTNSDNNLNTNLERATPNQVNTSQNLVTPQASSPENNKKNTRVKNLPKDSIDYLNDRLSFGCSSKSWECIADYKGWNYEKIRIHSQKCLSHRLNPFEELIMDKDFADYKVDHLLEDLKRIPRVDLFDDFNQCW</sequence>
<dbReference type="Proteomes" id="UP001347796">
    <property type="component" value="Unassembled WGS sequence"/>
</dbReference>
<dbReference type="EMBL" id="JAZGQO010000007">
    <property type="protein sequence ID" value="KAK6182681.1"/>
    <property type="molecule type" value="Genomic_DNA"/>
</dbReference>
<feature type="compositionally biased region" description="Polar residues" evidence="1">
    <location>
        <begin position="175"/>
        <end position="194"/>
    </location>
</feature>
<dbReference type="AlphaFoldDB" id="A0AAN8PRG9"/>
<dbReference type="EMBL" id="JAZGQO010000007">
    <property type="protein sequence ID" value="KAK6182682.1"/>
    <property type="molecule type" value="Genomic_DNA"/>
</dbReference>
<evidence type="ECO:0000313" key="3">
    <source>
        <dbReference type="Proteomes" id="UP001347796"/>
    </source>
</evidence>
<reference evidence="2 3" key="1">
    <citation type="submission" date="2024-01" db="EMBL/GenBank/DDBJ databases">
        <title>The genome of the rayed Mediterranean limpet Patella caerulea (Linnaeus, 1758).</title>
        <authorList>
            <person name="Anh-Thu Weber A."/>
            <person name="Halstead-Nussloch G."/>
        </authorList>
    </citation>
    <scope>NUCLEOTIDE SEQUENCE [LARGE SCALE GENOMIC DNA]</scope>
    <source>
        <strain evidence="2">AATW-2023a</strain>
        <tissue evidence="2">Whole specimen</tissue>
    </source>
</reference>
<proteinExistence type="predicted"/>